<feature type="domain" description="BioF2-like acetyltransferase" evidence="1">
    <location>
        <begin position="153"/>
        <end position="297"/>
    </location>
</feature>
<dbReference type="AlphaFoldDB" id="A0A1G9TIC0"/>
<proteinExistence type="predicted"/>
<dbReference type="EMBL" id="FNHG01000012">
    <property type="protein sequence ID" value="SDM47526.1"/>
    <property type="molecule type" value="Genomic_DNA"/>
</dbReference>
<sequence>MDVGSKRPSELSPAEKQAWRAFVAADETLASPYFAIEFAECCEEARDDTRVLVIRKAGQIVGFLPLHTGKLGYARPLAGPMGDVQGLIAEPGVEIDLRRALRKARLPLFAFHSALASQKVFHDHADEIRGSWMIDLSEGFDSWEARRGQVVPKAMRTLRSRRRKLDELEGGYHYVMEDSNPEVFDRMLEWKRQQYDSTQVFNVFSVDWTRDLLKAVLRRKGEFFSGSCSSLYVGDELVSVHIGMETDRLSHYWFPAYHADYARLSAGVLLLTEAARSAAAKGHRAVELGPGDFQFKRDLSSYQVGLASGCVAHLSLMCVTRDAGQALTRAAEASPLGPIRHWPGKLMRKIDRISGFYAL</sequence>
<accession>A0A1G9TIC0</accession>
<dbReference type="SUPFAM" id="SSF55729">
    <property type="entry name" value="Acyl-CoA N-acyltransferases (Nat)"/>
    <property type="match status" value="1"/>
</dbReference>
<evidence type="ECO:0000259" key="1">
    <source>
        <dbReference type="Pfam" id="PF13480"/>
    </source>
</evidence>
<dbReference type="InterPro" id="IPR016181">
    <property type="entry name" value="Acyl_CoA_acyltransferase"/>
</dbReference>
<protein>
    <submittedName>
        <fullName evidence="2">Acetyltransferase involved in cellulose biosynthesis, CelD/BcsL family</fullName>
    </submittedName>
</protein>
<dbReference type="Proteomes" id="UP000199759">
    <property type="component" value="Unassembled WGS sequence"/>
</dbReference>
<dbReference type="Gene3D" id="3.40.630.30">
    <property type="match status" value="1"/>
</dbReference>
<dbReference type="InterPro" id="IPR038740">
    <property type="entry name" value="BioF2-like_GNAT_dom"/>
</dbReference>
<name>A0A1G9TIC0_9PROT</name>
<evidence type="ECO:0000313" key="3">
    <source>
        <dbReference type="Proteomes" id="UP000199759"/>
    </source>
</evidence>
<dbReference type="GO" id="GO:0016740">
    <property type="term" value="F:transferase activity"/>
    <property type="evidence" value="ECO:0007669"/>
    <property type="project" value="UniProtKB-KW"/>
</dbReference>
<dbReference type="RefSeq" id="WP_091770381.1">
    <property type="nucleotide sequence ID" value="NZ_FNHG01000012.1"/>
</dbReference>
<organism evidence="2 3">
    <name type="scientific">Maricaulis salignorans</name>
    <dbReference type="NCBI Taxonomy" id="144026"/>
    <lineage>
        <taxon>Bacteria</taxon>
        <taxon>Pseudomonadati</taxon>
        <taxon>Pseudomonadota</taxon>
        <taxon>Alphaproteobacteria</taxon>
        <taxon>Maricaulales</taxon>
        <taxon>Maricaulaceae</taxon>
        <taxon>Maricaulis</taxon>
    </lineage>
</organism>
<dbReference type="OrthoDB" id="4700839at2"/>
<gene>
    <name evidence="2" type="ORF">SAMN04488568_11217</name>
</gene>
<keyword evidence="2" id="KW-0808">Transferase</keyword>
<evidence type="ECO:0000313" key="2">
    <source>
        <dbReference type="EMBL" id="SDM47526.1"/>
    </source>
</evidence>
<dbReference type="STRING" id="144026.SAMN04488568_11217"/>
<keyword evidence="3" id="KW-1185">Reference proteome</keyword>
<reference evidence="2 3" key="1">
    <citation type="submission" date="2016-10" db="EMBL/GenBank/DDBJ databases">
        <authorList>
            <person name="de Groot N.N."/>
        </authorList>
    </citation>
    <scope>NUCLEOTIDE SEQUENCE [LARGE SCALE GENOMIC DNA]</scope>
    <source>
        <strain evidence="2 3">DSM 16077</strain>
    </source>
</reference>
<dbReference type="Pfam" id="PF13480">
    <property type="entry name" value="Acetyltransf_6"/>
    <property type="match status" value="1"/>
</dbReference>